<sequence length="45" mass="5002">MGDPYSDRRFRRPPLPVPLTGNTMSNVSIMGNADISDQYVPHAAR</sequence>
<evidence type="ECO:0000256" key="1">
    <source>
        <dbReference type="SAM" id="MobiDB-lite"/>
    </source>
</evidence>
<protein>
    <submittedName>
        <fullName evidence="2">Uncharacterized protein</fullName>
    </submittedName>
</protein>
<feature type="region of interest" description="Disordered" evidence="1">
    <location>
        <begin position="1"/>
        <end position="26"/>
    </location>
</feature>
<dbReference type="EMBL" id="BNDZ01000005">
    <property type="protein sequence ID" value="GHI46521.1"/>
    <property type="molecule type" value="Genomic_DNA"/>
</dbReference>
<dbReference type="AlphaFoldDB" id="A0AA37FBW2"/>
<gene>
    <name evidence="2" type="ORF">ScoT_26950</name>
</gene>
<proteinExistence type="predicted"/>
<comment type="caution">
    <text evidence="2">The sequence shown here is derived from an EMBL/GenBank/DDBJ whole genome shotgun (WGS) entry which is preliminary data.</text>
</comment>
<accession>A0AA37FBW2</accession>
<reference evidence="2" key="1">
    <citation type="submission" date="2022-09" db="EMBL/GenBank/DDBJ databases">
        <title>Whole genome shotgun sequence of Streptomyces albidoflavus NBRC 12854.</title>
        <authorList>
            <person name="Komaki H."/>
            <person name="Tamura T."/>
        </authorList>
    </citation>
    <scope>NUCLEOTIDE SEQUENCE</scope>
    <source>
        <strain evidence="2">NBRC 12854</strain>
    </source>
</reference>
<dbReference type="Proteomes" id="UP001051844">
    <property type="component" value="Unassembled WGS sequence"/>
</dbReference>
<organism evidence="2 3">
    <name type="scientific">Streptomyces albidoflavus</name>
    <dbReference type="NCBI Taxonomy" id="1886"/>
    <lineage>
        <taxon>Bacteria</taxon>
        <taxon>Bacillati</taxon>
        <taxon>Actinomycetota</taxon>
        <taxon>Actinomycetes</taxon>
        <taxon>Kitasatosporales</taxon>
        <taxon>Streptomycetaceae</taxon>
        <taxon>Streptomyces</taxon>
        <taxon>Streptomyces albidoflavus group</taxon>
    </lineage>
</organism>
<name>A0AA37FBW2_9ACTN</name>
<evidence type="ECO:0000313" key="3">
    <source>
        <dbReference type="Proteomes" id="UP001051844"/>
    </source>
</evidence>
<evidence type="ECO:0000313" key="2">
    <source>
        <dbReference type="EMBL" id="GHI46521.1"/>
    </source>
</evidence>